<reference evidence="2 3" key="1">
    <citation type="journal article" date="2020" name="bioRxiv">
        <title>Whole genome comparisons of ergot fungi reveals the divergence and evolution of species within the genus Claviceps are the result of varying mechanisms driving genome evolution and host range expansion.</title>
        <authorList>
            <person name="Wyka S.A."/>
            <person name="Mondo S.J."/>
            <person name="Liu M."/>
            <person name="Dettman J."/>
            <person name="Nalam V."/>
            <person name="Broders K.D."/>
        </authorList>
    </citation>
    <scope>NUCLEOTIDE SEQUENCE [LARGE SCALE GENOMIC DNA]</scope>
    <source>
        <strain evidence="2 3">Clav52</strain>
    </source>
</reference>
<keyword evidence="3" id="KW-1185">Reference proteome</keyword>
<dbReference type="AlphaFoldDB" id="A0A9P7QEW0"/>
<evidence type="ECO:0000313" key="3">
    <source>
        <dbReference type="Proteomes" id="UP000707071"/>
    </source>
</evidence>
<feature type="region of interest" description="Disordered" evidence="1">
    <location>
        <begin position="1"/>
        <end position="23"/>
    </location>
</feature>
<organism evidence="2 3">
    <name type="scientific">Claviceps aff. purpurea</name>
    <dbReference type="NCBI Taxonomy" id="1967640"/>
    <lineage>
        <taxon>Eukaryota</taxon>
        <taxon>Fungi</taxon>
        <taxon>Dikarya</taxon>
        <taxon>Ascomycota</taxon>
        <taxon>Pezizomycotina</taxon>
        <taxon>Sordariomycetes</taxon>
        <taxon>Hypocreomycetidae</taxon>
        <taxon>Hypocreales</taxon>
        <taxon>Clavicipitaceae</taxon>
        <taxon>Claviceps</taxon>
    </lineage>
</organism>
<protein>
    <submittedName>
        <fullName evidence="2">Uncharacterized protein</fullName>
    </submittedName>
</protein>
<evidence type="ECO:0000256" key="1">
    <source>
        <dbReference type="SAM" id="MobiDB-lite"/>
    </source>
</evidence>
<gene>
    <name evidence="2" type="ORF">E4U09_003810</name>
</gene>
<proteinExistence type="predicted"/>
<accession>A0A9P7QEW0</accession>
<dbReference type="Proteomes" id="UP000707071">
    <property type="component" value="Unassembled WGS sequence"/>
</dbReference>
<dbReference type="EMBL" id="SRRH01000301">
    <property type="protein sequence ID" value="KAG6291742.1"/>
    <property type="molecule type" value="Genomic_DNA"/>
</dbReference>
<evidence type="ECO:0000313" key="2">
    <source>
        <dbReference type="EMBL" id="KAG6291742.1"/>
    </source>
</evidence>
<comment type="caution">
    <text evidence="2">The sequence shown here is derived from an EMBL/GenBank/DDBJ whole genome shotgun (WGS) entry which is preliminary data.</text>
</comment>
<name>A0A9P7QEW0_9HYPO</name>
<sequence>MPTKKDLGASTRSSARLASRELQKGRGSSTDFIIRTSLAANLVYALDRIQQIVSDDPVDVLSFIKGLDEAFPHLFAASGDNTSPSLALEIRTQVFIQTLAAQPGEPDATTAISSVLCASDDNKDNSNHDAGPNDIVGTFESLFYTYTGETEEGIHDITSSSKLPFSAKTKSINVYGDLKRTIP</sequence>